<proteinExistence type="predicted"/>
<feature type="transmembrane region" description="Helical" evidence="6">
    <location>
        <begin position="322"/>
        <end position="341"/>
    </location>
</feature>
<sequence>MAPVGDEPARPAPPVQQSRYGYSTQASAKKPILEPHQDCNVTATGAARGARTFLPLSAAPSPHRLPALQLAAARRSPCNRFPTGNASAGGQLRGGTCWRIVRLALSVCTWYASSLILTAANKYLFDTLQLPLPLSVTFLHFSFTSLVLRFCFFAFPGIFPSLPSVPLASFVTLIAPMAVLAAADVALTNFTYHLIPISTITLIKSSLVFFTYLLSIACGLESFRSNVFATMVVIMVSICLTVPETQVKSSLGIFVAFGAVIVGALRWVLVQRTLTRYPEFTIVQLLVLMQPLSSIALSPLVAFYELPQFKSCLVSEFDTSKLLSAAIITFSGIAFAVTVVLAEFHLVGLTSSVSLCVAGVGKEVLTILMSVVVFGEFLSSRALLGIISSIAGILYYCFLRKATQVPLLPRGAAYGDVLWGGSQNGRLLAVAHHRSHLRHF</sequence>
<dbReference type="EMBL" id="MIGC01000938">
    <property type="protein sequence ID" value="PHJ23900.1"/>
    <property type="molecule type" value="Genomic_DNA"/>
</dbReference>
<feature type="transmembrane region" description="Helical" evidence="6">
    <location>
        <begin position="132"/>
        <end position="155"/>
    </location>
</feature>
<evidence type="ECO:0000259" key="7">
    <source>
        <dbReference type="Pfam" id="PF03151"/>
    </source>
</evidence>
<keyword evidence="3 6" id="KW-1133">Transmembrane helix</keyword>
<dbReference type="GeneID" id="94425657"/>
<evidence type="ECO:0000256" key="5">
    <source>
        <dbReference type="SAM" id="MobiDB-lite"/>
    </source>
</evidence>
<feature type="region of interest" description="Disordered" evidence="5">
    <location>
        <begin position="1"/>
        <end position="29"/>
    </location>
</feature>
<accession>A0A2C6KUM1</accession>
<feature type="compositionally biased region" description="Polar residues" evidence="5">
    <location>
        <begin position="15"/>
        <end position="27"/>
    </location>
</feature>
<keyword evidence="2 6" id="KW-0812">Transmembrane</keyword>
<feature type="transmembrane region" description="Helical" evidence="6">
    <location>
        <begin position="249"/>
        <end position="269"/>
    </location>
</feature>
<feature type="transmembrane region" description="Helical" evidence="6">
    <location>
        <begin position="193"/>
        <end position="214"/>
    </location>
</feature>
<dbReference type="GO" id="GO:0016020">
    <property type="term" value="C:membrane"/>
    <property type="evidence" value="ECO:0007669"/>
    <property type="project" value="UniProtKB-SubCell"/>
</dbReference>
<evidence type="ECO:0000313" key="8">
    <source>
        <dbReference type="EMBL" id="PHJ23900.1"/>
    </source>
</evidence>
<reference evidence="8 9" key="1">
    <citation type="journal article" date="2017" name="Int. J. Parasitol.">
        <title>The genome of the protozoan parasite Cystoisospora suis and a reverse vaccinology approach to identify vaccine candidates.</title>
        <authorList>
            <person name="Palmieri N."/>
            <person name="Shrestha A."/>
            <person name="Ruttkowski B."/>
            <person name="Beck T."/>
            <person name="Vogl C."/>
            <person name="Tomley F."/>
            <person name="Blake D.P."/>
            <person name="Joachim A."/>
        </authorList>
    </citation>
    <scope>NUCLEOTIDE SEQUENCE [LARGE SCALE GENOMIC DNA]</scope>
    <source>
        <strain evidence="8 9">Wien I</strain>
    </source>
</reference>
<dbReference type="Proteomes" id="UP000221165">
    <property type="component" value="Unassembled WGS sequence"/>
</dbReference>
<organism evidence="8 9">
    <name type="scientific">Cystoisospora suis</name>
    <dbReference type="NCBI Taxonomy" id="483139"/>
    <lineage>
        <taxon>Eukaryota</taxon>
        <taxon>Sar</taxon>
        <taxon>Alveolata</taxon>
        <taxon>Apicomplexa</taxon>
        <taxon>Conoidasida</taxon>
        <taxon>Coccidia</taxon>
        <taxon>Eucoccidiorida</taxon>
        <taxon>Eimeriorina</taxon>
        <taxon>Sarcocystidae</taxon>
        <taxon>Cystoisospora</taxon>
    </lineage>
</organism>
<comment type="caution">
    <text evidence="8">The sequence shown here is derived from an EMBL/GenBank/DDBJ whole genome shotgun (WGS) entry which is preliminary data.</text>
</comment>
<feature type="transmembrane region" description="Helical" evidence="6">
    <location>
        <begin position="381"/>
        <end position="399"/>
    </location>
</feature>
<gene>
    <name evidence="8" type="ORF">CSUI_002244</name>
</gene>
<evidence type="ECO:0000313" key="9">
    <source>
        <dbReference type="Proteomes" id="UP000221165"/>
    </source>
</evidence>
<name>A0A2C6KUM1_9APIC</name>
<dbReference type="InterPro" id="IPR050186">
    <property type="entry name" value="TPT_transporter"/>
</dbReference>
<feature type="transmembrane region" description="Helical" evidence="6">
    <location>
        <begin position="100"/>
        <end position="120"/>
    </location>
</feature>
<dbReference type="OrthoDB" id="18894at2759"/>
<feature type="domain" description="Sugar phosphate transporter" evidence="7">
    <location>
        <begin position="102"/>
        <end position="396"/>
    </location>
</feature>
<keyword evidence="4 6" id="KW-0472">Membrane</keyword>
<keyword evidence="9" id="KW-1185">Reference proteome</keyword>
<feature type="transmembrane region" description="Helical" evidence="6">
    <location>
        <begin position="281"/>
        <end position="302"/>
    </location>
</feature>
<dbReference type="VEuPathDB" id="ToxoDB:CSUI_002244"/>
<evidence type="ECO:0000256" key="6">
    <source>
        <dbReference type="SAM" id="Phobius"/>
    </source>
</evidence>
<evidence type="ECO:0000256" key="3">
    <source>
        <dbReference type="ARBA" id="ARBA00022989"/>
    </source>
</evidence>
<dbReference type="InterPro" id="IPR004853">
    <property type="entry name" value="Sugar_P_trans_dom"/>
</dbReference>
<evidence type="ECO:0000256" key="4">
    <source>
        <dbReference type="ARBA" id="ARBA00023136"/>
    </source>
</evidence>
<dbReference type="RefSeq" id="XP_067925574.1">
    <property type="nucleotide sequence ID" value="XM_068062446.1"/>
</dbReference>
<comment type="subcellular location">
    <subcellularLocation>
        <location evidence="1">Membrane</location>
        <topology evidence="1">Multi-pass membrane protein</topology>
    </subcellularLocation>
</comment>
<protein>
    <submittedName>
        <fullName evidence="8">Dp-fucose transporter</fullName>
    </submittedName>
</protein>
<dbReference type="PANTHER" id="PTHR11132">
    <property type="entry name" value="SOLUTE CARRIER FAMILY 35"/>
    <property type="match status" value="1"/>
</dbReference>
<dbReference type="AlphaFoldDB" id="A0A2C6KUM1"/>
<dbReference type="Pfam" id="PF03151">
    <property type="entry name" value="TPT"/>
    <property type="match status" value="1"/>
</dbReference>
<feature type="transmembrane region" description="Helical" evidence="6">
    <location>
        <begin position="353"/>
        <end position="375"/>
    </location>
</feature>
<evidence type="ECO:0000256" key="2">
    <source>
        <dbReference type="ARBA" id="ARBA00022692"/>
    </source>
</evidence>
<evidence type="ECO:0000256" key="1">
    <source>
        <dbReference type="ARBA" id="ARBA00004141"/>
    </source>
</evidence>
<feature type="transmembrane region" description="Helical" evidence="6">
    <location>
        <begin position="167"/>
        <end position="187"/>
    </location>
</feature>
<feature type="transmembrane region" description="Helical" evidence="6">
    <location>
        <begin position="226"/>
        <end position="243"/>
    </location>
</feature>